<accession>A0ACC3SKY2</accession>
<proteinExistence type="predicted"/>
<dbReference type="EMBL" id="JAMKPW020000007">
    <property type="protein sequence ID" value="KAK8216697.1"/>
    <property type="molecule type" value="Genomic_DNA"/>
</dbReference>
<evidence type="ECO:0000313" key="1">
    <source>
        <dbReference type="EMBL" id="KAK8216697.1"/>
    </source>
</evidence>
<reference evidence="1" key="1">
    <citation type="submission" date="2024-02" db="EMBL/GenBank/DDBJ databases">
        <title>Metagenome Assembled Genome of Zalaria obscura JY119.</title>
        <authorList>
            <person name="Vighnesh L."/>
            <person name="Jagadeeshwari U."/>
            <person name="Venkata Ramana C."/>
            <person name="Sasikala C."/>
        </authorList>
    </citation>
    <scope>NUCLEOTIDE SEQUENCE</scope>
    <source>
        <strain evidence="1">JY119</strain>
    </source>
</reference>
<dbReference type="Proteomes" id="UP001320706">
    <property type="component" value="Unassembled WGS sequence"/>
</dbReference>
<organism evidence="1 2">
    <name type="scientific">Zalaria obscura</name>
    <dbReference type="NCBI Taxonomy" id="2024903"/>
    <lineage>
        <taxon>Eukaryota</taxon>
        <taxon>Fungi</taxon>
        <taxon>Dikarya</taxon>
        <taxon>Ascomycota</taxon>
        <taxon>Pezizomycotina</taxon>
        <taxon>Dothideomycetes</taxon>
        <taxon>Dothideomycetidae</taxon>
        <taxon>Dothideales</taxon>
        <taxon>Zalariaceae</taxon>
        <taxon>Zalaria</taxon>
    </lineage>
</organism>
<keyword evidence="2" id="KW-1185">Reference proteome</keyword>
<gene>
    <name evidence="1" type="ORF">M8818_001660</name>
</gene>
<comment type="caution">
    <text evidence="1">The sequence shown here is derived from an EMBL/GenBank/DDBJ whole genome shotgun (WGS) entry which is preliminary data.</text>
</comment>
<name>A0ACC3SKY2_9PEZI</name>
<protein>
    <submittedName>
        <fullName evidence="1">Uncharacterized protein</fullName>
    </submittedName>
</protein>
<sequence>MSSAETNDQTSTPTNPLSLPARAVYWIGPPITVLTALAVSPRAAALLPAIALPTIYAIHRYRRRPREQRAEFEPCLWTYFFTATIGMAAAGISQFLLLYGFFYMFHGKQTLAFLLEAAKDSSDDVPSHIRAARAATAWTWQNVVQRIWATYVIARVVEESIKYLPIAYIRHHHPPSTDQHKGYSSLQCAVAAGLGFSTMENLLDICGGAHTGKSWQKLATTLVERGILRDEEVSPQNEFLKLWRALAPSMLYHGTFNFLLLSFSAVEGNVGWVHPTDAKGLAYALGGVAVVSGALVMHVRREWKRYERAEKKGQ</sequence>
<evidence type="ECO:0000313" key="2">
    <source>
        <dbReference type="Proteomes" id="UP001320706"/>
    </source>
</evidence>